<feature type="region of interest" description="Disordered" evidence="1">
    <location>
        <begin position="630"/>
        <end position="652"/>
    </location>
</feature>
<keyword evidence="3" id="KW-1185">Reference proteome</keyword>
<proteinExistence type="predicted"/>
<feature type="region of interest" description="Disordered" evidence="1">
    <location>
        <begin position="1"/>
        <end position="22"/>
    </location>
</feature>
<organism evidence="2 3">
    <name type="scientific">Symbiodinium pilosum</name>
    <name type="common">Dinoflagellate</name>
    <dbReference type="NCBI Taxonomy" id="2952"/>
    <lineage>
        <taxon>Eukaryota</taxon>
        <taxon>Sar</taxon>
        <taxon>Alveolata</taxon>
        <taxon>Dinophyceae</taxon>
        <taxon>Suessiales</taxon>
        <taxon>Symbiodiniaceae</taxon>
        <taxon>Symbiodinium</taxon>
    </lineage>
</organism>
<reference evidence="2" key="1">
    <citation type="submission" date="2021-02" db="EMBL/GenBank/DDBJ databases">
        <authorList>
            <person name="Dougan E. K."/>
            <person name="Rhodes N."/>
            <person name="Thang M."/>
            <person name="Chan C."/>
        </authorList>
    </citation>
    <scope>NUCLEOTIDE SEQUENCE</scope>
</reference>
<feature type="compositionally biased region" description="Basic and acidic residues" evidence="1">
    <location>
        <begin position="208"/>
        <end position="217"/>
    </location>
</feature>
<gene>
    <name evidence="2" type="primary">GIP</name>
    <name evidence="2" type="ORF">SPIL2461_LOCUS4524</name>
</gene>
<dbReference type="Proteomes" id="UP000649617">
    <property type="component" value="Unassembled WGS sequence"/>
</dbReference>
<name>A0A812LSW5_SYMPI</name>
<evidence type="ECO:0000313" key="3">
    <source>
        <dbReference type="Proteomes" id="UP000649617"/>
    </source>
</evidence>
<dbReference type="EMBL" id="CAJNIZ010005980">
    <property type="protein sequence ID" value="CAE7246340.1"/>
    <property type="molecule type" value="Genomic_DNA"/>
</dbReference>
<comment type="caution">
    <text evidence="2">The sequence shown here is derived from an EMBL/GenBank/DDBJ whole genome shotgun (WGS) entry which is preliminary data.</text>
</comment>
<accession>A0A812LSW5</accession>
<sequence length="1195" mass="133328">MSVAAHSRLETDGYGVPQYSGEPDAFEEYQEQAWDLYHGRDGSDQLQAAAAVHLRAGLTGAAYEAVRKITHEKLKTKDAEGKPAPAGVKILLETLKENIAAEAPVKVGELFMTAFYSPTIWRQPGETMQQYIVRRDQEFKRLEEVLADERTQAIMLLTNEYNLKQIGHALRIQYPNASNKPVLRRDFIGASRGQAQFAQTRLRPKRSAAKEKTERRSLTHAYLREDDEGEDNDEAYYEDFGDGDADACAEFSDLDDAAAIDVLLQDCAYEETPSSRRKGAAGQGAGNNFPFKVQGEISFDKARDARKKAVSFLKHTGKGNATAKKKPLAKKKGADDVQDYEEQYFVDHLESPDGVQASNSVALTNMKGAQAVPKDTKVIFGNAFEFPEGETATGGTAAEAFMTFKNTDLCEHASSNGGKERRQVAMCTLWGSRARSRALFQRVTSVRGQALEEEAAEKTRQQYPPQQGTSSRDFCVPAFAREDAPAWSRRLDRRPGHERTTWLATTCRFPAATVRSGRWSTRKPHRRAGDIEELAILDSGCAKTIGTAWSARFEAELKKLGLSFESRSMKQNFKGVGGRVASNVMKVYPIAVQGIEVHKRGAPFPLRTSGHLAVNILDFNDAAAQLYVGTSAGPSSSDQRPQEDGPRPLSAEEYDEIMRVYSQDYEVPEGWCPDDWHDHQDFIELMRQEVGDLDDGVMDGDVTEDVNYTEEILLAEPRLKKRTTSKKGEAGRHMGLSLLCVYAGMLIGAPLDINIADWGGSTKKGLQRVNNDLQQEDPCLLVITHPCSPWGAWSRFNLARSGAAEMTVLEARAESRKILVNVNRLVRNRRAKRHVFIEQPRDSEWLLQPETEDIQRLLSDGVLIKVIADGRQLGYCDKETGAQRCKPTSFITSMFVAESVSGCLCPRDHWHQRLEGSNKYGRRTLQAATWPDELNRKVLGVMLQQSVVEATSMENAKEERGAFPVYMRPDLQFDNALPVPGAEFIGLDQRDVEVAPGDNSSARAAQAARLEPVLSITEADRRQKWQVSADIRTVLRDLHVQFGHPTTTTMMRILRRMNAKPEVIYAAQLLPSKYVFNRHLLLDTFYAKDVKLTLYSFLNIVDDATGFQVVCVLEQQRFIASWSSWAGLPQSLQVDQGKEYLSAFAIRLPGSLLSSPERDQLEVLEAATQGAPWPEAWGSVRLLELRKFASIPMGE</sequence>
<dbReference type="AlphaFoldDB" id="A0A812LSW5"/>
<feature type="region of interest" description="Disordered" evidence="1">
    <location>
        <begin position="204"/>
        <end position="230"/>
    </location>
</feature>
<evidence type="ECO:0000256" key="1">
    <source>
        <dbReference type="SAM" id="MobiDB-lite"/>
    </source>
</evidence>
<protein>
    <submittedName>
        <fullName evidence="2">GIP protein</fullName>
    </submittedName>
</protein>
<evidence type="ECO:0000313" key="2">
    <source>
        <dbReference type="EMBL" id="CAE7246340.1"/>
    </source>
</evidence>